<gene>
    <name evidence="2" type="primary">mdpB</name>
    <name evidence="2" type="ORF">Maq22A_1p32470</name>
</gene>
<sequence length="231" mass="23571">MEVFIGTILSFGFNFSPPDWQMCAGQQMPLNQYQALYALIGTYYGGNGTTYFNLPDLRGRTPIGIGNAPFTPPQTFNIGQATGAPTQALGLANLPPHNHAATFTPTTGPQNVTIPGTTGDLGVTVTVNATSNTAVASGPSVGLNSMLSSTGVSSQKVYGTTATTNLVPLSGVSAGVTGNPSIPQQTVSVQTVTGGTVQTALAGSGTPVSVYQPSLAVNFMIAVNGLFPSRQ</sequence>
<feature type="domain" description="Phage tail collar" evidence="1">
    <location>
        <begin position="6"/>
        <end position="62"/>
    </location>
</feature>
<geneLocation type="plasmid" evidence="3">
    <name>pMaq22A_1p DNA</name>
</geneLocation>
<dbReference type="KEGG" id="maqu:Maq22A_1p32470"/>
<accession>A0A0C6FZH7</accession>
<dbReference type="Pfam" id="PF07484">
    <property type="entry name" value="Collar"/>
    <property type="match status" value="1"/>
</dbReference>
<dbReference type="OrthoDB" id="9810174at2"/>
<dbReference type="AlphaFoldDB" id="A0A0C6FZH7"/>
<reference evidence="3" key="2">
    <citation type="submission" date="2015-01" db="EMBL/GenBank/DDBJ databases">
        <title>Complete genome sequence of Methylobacterium aquaticum strain 22A.</title>
        <authorList>
            <person name="Tani A."/>
            <person name="Ogura Y."/>
            <person name="Hayashi T."/>
        </authorList>
    </citation>
    <scope>NUCLEOTIDE SEQUENCE [LARGE SCALE GENOMIC DNA]</scope>
    <source>
        <strain evidence="3">MA-22A</strain>
        <plasmid evidence="3">Plasmid pMaq22A_1p DNA</plasmid>
    </source>
</reference>
<dbReference type="SUPFAM" id="SSF88874">
    <property type="entry name" value="Receptor-binding domain of short tail fibre protein gp12"/>
    <property type="match status" value="1"/>
</dbReference>
<keyword evidence="2" id="KW-0614">Plasmid</keyword>
<evidence type="ECO:0000313" key="3">
    <source>
        <dbReference type="Proteomes" id="UP000061432"/>
    </source>
</evidence>
<organism evidence="2 3">
    <name type="scientific">Methylobacterium aquaticum</name>
    <dbReference type="NCBI Taxonomy" id="270351"/>
    <lineage>
        <taxon>Bacteria</taxon>
        <taxon>Pseudomonadati</taxon>
        <taxon>Pseudomonadota</taxon>
        <taxon>Alphaproteobacteria</taxon>
        <taxon>Hyphomicrobiales</taxon>
        <taxon>Methylobacteriaceae</taxon>
        <taxon>Methylobacterium</taxon>
    </lineage>
</organism>
<dbReference type="RefSeq" id="WP_060849995.1">
    <property type="nucleotide sequence ID" value="NZ_AP014705.1"/>
</dbReference>
<dbReference type="Gene3D" id="3.90.1340.10">
    <property type="entry name" value="Phage tail collar domain"/>
    <property type="match status" value="1"/>
</dbReference>
<reference evidence="2 3" key="1">
    <citation type="journal article" date="2015" name="Genome Announc.">
        <title>Complete Genome Sequence of Methylobacterium aquaticum Strain 22A, Isolated from Racomitrium japonicum Moss.</title>
        <authorList>
            <person name="Tani A."/>
            <person name="Ogura Y."/>
            <person name="Hayashi T."/>
            <person name="Kimbara K."/>
        </authorList>
    </citation>
    <scope>NUCLEOTIDE SEQUENCE [LARGE SCALE GENOMIC DNA]</scope>
    <source>
        <strain evidence="2 3">MA-22A</strain>
        <plasmid evidence="3">Plasmid pMaq22A_1p DNA</plasmid>
    </source>
</reference>
<proteinExistence type="predicted"/>
<dbReference type="InterPro" id="IPR011083">
    <property type="entry name" value="Phage_tail_collar_dom"/>
</dbReference>
<dbReference type="PATRIC" id="fig|270351.10.peg.5808"/>
<dbReference type="Proteomes" id="UP000061432">
    <property type="component" value="Plasmid pMaq22A_1p"/>
</dbReference>
<name>A0A0C6FZH7_9HYPH</name>
<evidence type="ECO:0000313" key="2">
    <source>
        <dbReference type="EMBL" id="BAQ48805.1"/>
    </source>
</evidence>
<dbReference type="InterPro" id="IPR037053">
    <property type="entry name" value="Phage_tail_collar_dom_sf"/>
</dbReference>
<evidence type="ECO:0000259" key="1">
    <source>
        <dbReference type="Pfam" id="PF07484"/>
    </source>
</evidence>
<dbReference type="EMBL" id="AP014705">
    <property type="protein sequence ID" value="BAQ48805.1"/>
    <property type="molecule type" value="Genomic_DNA"/>
</dbReference>
<protein>
    <submittedName>
        <fullName evidence="2">Microcystin-dependent protein</fullName>
    </submittedName>
</protein>